<dbReference type="PROSITE" id="PS50893">
    <property type="entry name" value="ABC_TRANSPORTER_2"/>
    <property type="match status" value="1"/>
</dbReference>
<accession>A0A511AV22</accession>
<keyword evidence="3" id="KW-0547">Nucleotide-binding</keyword>
<organism evidence="7 8">
    <name type="scientific">Alkalibacterium kapii</name>
    <dbReference type="NCBI Taxonomy" id="426704"/>
    <lineage>
        <taxon>Bacteria</taxon>
        <taxon>Bacillati</taxon>
        <taxon>Bacillota</taxon>
        <taxon>Bacilli</taxon>
        <taxon>Lactobacillales</taxon>
        <taxon>Carnobacteriaceae</taxon>
        <taxon>Alkalibacterium</taxon>
    </lineage>
</organism>
<evidence type="ECO:0000259" key="6">
    <source>
        <dbReference type="PROSITE" id="PS50893"/>
    </source>
</evidence>
<comment type="similarity">
    <text evidence="1">Belongs to the ABC transporter superfamily.</text>
</comment>
<dbReference type="InterPro" id="IPR003593">
    <property type="entry name" value="AAA+_ATPase"/>
</dbReference>
<dbReference type="AlphaFoldDB" id="A0A511AV22"/>
<dbReference type="PROSITE" id="PS00211">
    <property type="entry name" value="ABC_TRANSPORTER_1"/>
    <property type="match status" value="1"/>
</dbReference>
<dbReference type="InterPro" id="IPR027417">
    <property type="entry name" value="P-loop_NTPase"/>
</dbReference>
<dbReference type="InterPro" id="IPR017871">
    <property type="entry name" value="ABC_transporter-like_CS"/>
</dbReference>
<evidence type="ECO:0000313" key="8">
    <source>
        <dbReference type="Proteomes" id="UP000321662"/>
    </source>
</evidence>
<dbReference type="SUPFAM" id="SSF52540">
    <property type="entry name" value="P-loop containing nucleoside triphosphate hydrolases"/>
    <property type="match status" value="1"/>
</dbReference>
<evidence type="ECO:0000256" key="4">
    <source>
        <dbReference type="ARBA" id="ARBA00022840"/>
    </source>
</evidence>
<gene>
    <name evidence="7" type="ORF">AKA01nite_16700</name>
</gene>
<dbReference type="GO" id="GO:0022857">
    <property type="term" value="F:transmembrane transporter activity"/>
    <property type="evidence" value="ECO:0007669"/>
    <property type="project" value="UniProtKB-ARBA"/>
</dbReference>
<sequence>MSGIELKNVTKRYKENKFEITALEDVSVRVKAGEFVAIVGPSGSGKSTFLSIAGALLKPTEGKILINKQDITDFDEKQLSSVRLNQIGFILQTANLIPYLTVLDQLLIVKKMQGSVSKEDKAFARQLLKDLGMENKENKYPNECSGGERQRVAIARSFMNDPDIILADEPTSSLDTERGHEVVQQMAEQVKTRNKAAIMVTHDERMLDYCDRIYRIVDGKLSEDVRTQKETN</sequence>
<evidence type="ECO:0000256" key="3">
    <source>
        <dbReference type="ARBA" id="ARBA00022741"/>
    </source>
</evidence>
<dbReference type="InterPro" id="IPR017911">
    <property type="entry name" value="MacB-like_ATP-bd"/>
</dbReference>
<dbReference type="GO" id="GO:0006865">
    <property type="term" value="P:amino acid transport"/>
    <property type="evidence" value="ECO:0007669"/>
    <property type="project" value="UniProtKB-KW"/>
</dbReference>
<evidence type="ECO:0000256" key="2">
    <source>
        <dbReference type="ARBA" id="ARBA00022448"/>
    </source>
</evidence>
<dbReference type="GO" id="GO:0098796">
    <property type="term" value="C:membrane protein complex"/>
    <property type="evidence" value="ECO:0007669"/>
    <property type="project" value="UniProtKB-ARBA"/>
</dbReference>
<feature type="domain" description="ABC transporter" evidence="6">
    <location>
        <begin position="4"/>
        <end position="232"/>
    </location>
</feature>
<keyword evidence="2" id="KW-0813">Transport</keyword>
<dbReference type="Proteomes" id="UP000321662">
    <property type="component" value="Unassembled WGS sequence"/>
</dbReference>
<name>A0A511AV22_9LACT</name>
<dbReference type="CDD" id="cd03255">
    <property type="entry name" value="ABC_MJ0796_LolCDE_FtsE"/>
    <property type="match status" value="1"/>
</dbReference>
<dbReference type="EMBL" id="BJUY01000027">
    <property type="protein sequence ID" value="GEK92048.1"/>
    <property type="molecule type" value="Genomic_DNA"/>
</dbReference>
<dbReference type="GO" id="GO:0016887">
    <property type="term" value="F:ATP hydrolysis activity"/>
    <property type="evidence" value="ECO:0007669"/>
    <property type="project" value="InterPro"/>
</dbReference>
<protein>
    <submittedName>
        <fullName evidence="7">ABC transporter ATP-binding protein</fullName>
    </submittedName>
</protein>
<dbReference type="SMART" id="SM00382">
    <property type="entry name" value="AAA"/>
    <property type="match status" value="1"/>
</dbReference>
<dbReference type="RefSeq" id="WP_146924849.1">
    <property type="nucleotide sequence ID" value="NZ_BJUY01000027.1"/>
</dbReference>
<keyword evidence="5" id="KW-0029">Amino-acid transport</keyword>
<dbReference type="OrthoDB" id="9791546at2"/>
<dbReference type="PANTHER" id="PTHR42798:SF6">
    <property type="entry name" value="CELL DIVISION ATP-BINDING PROTEIN FTSE"/>
    <property type="match status" value="1"/>
</dbReference>
<reference evidence="7 8" key="1">
    <citation type="submission" date="2019-07" db="EMBL/GenBank/DDBJ databases">
        <title>Whole genome shotgun sequence of Alkalibacterium kapii NBRC 103247.</title>
        <authorList>
            <person name="Hosoyama A."/>
            <person name="Uohara A."/>
            <person name="Ohji S."/>
            <person name="Ichikawa N."/>
        </authorList>
    </citation>
    <scope>NUCLEOTIDE SEQUENCE [LARGE SCALE GENOMIC DNA]</scope>
    <source>
        <strain evidence="7 8">NBRC 103247</strain>
    </source>
</reference>
<dbReference type="Gene3D" id="3.40.50.300">
    <property type="entry name" value="P-loop containing nucleotide triphosphate hydrolases"/>
    <property type="match status" value="1"/>
</dbReference>
<keyword evidence="4 7" id="KW-0067">ATP-binding</keyword>
<comment type="caution">
    <text evidence="7">The sequence shown here is derived from an EMBL/GenBank/DDBJ whole genome shotgun (WGS) entry which is preliminary data.</text>
</comment>
<dbReference type="Pfam" id="PF00005">
    <property type="entry name" value="ABC_tran"/>
    <property type="match status" value="1"/>
</dbReference>
<dbReference type="GO" id="GO:0005524">
    <property type="term" value="F:ATP binding"/>
    <property type="evidence" value="ECO:0007669"/>
    <property type="project" value="UniProtKB-KW"/>
</dbReference>
<proteinExistence type="inferred from homology"/>
<evidence type="ECO:0000256" key="1">
    <source>
        <dbReference type="ARBA" id="ARBA00005417"/>
    </source>
</evidence>
<evidence type="ECO:0000313" key="7">
    <source>
        <dbReference type="EMBL" id="GEK92048.1"/>
    </source>
</evidence>
<keyword evidence="8" id="KW-1185">Reference proteome</keyword>
<dbReference type="FunFam" id="3.40.50.300:FF:000032">
    <property type="entry name" value="Export ABC transporter ATP-binding protein"/>
    <property type="match status" value="1"/>
</dbReference>
<dbReference type="PANTHER" id="PTHR42798">
    <property type="entry name" value="LIPOPROTEIN-RELEASING SYSTEM ATP-BINDING PROTEIN LOLD"/>
    <property type="match status" value="1"/>
</dbReference>
<dbReference type="InterPro" id="IPR003439">
    <property type="entry name" value="ABC_transporter-like_ATP-bd"/>
</dbReference>
<evidence type="ECO:0000256" key="5">
    <source>
        <dbReference type="ARBA" id="ARBA00022970"/>
    </source>
</evidence>